<dbReference type="Pfam" id="PF00644">
    <property type="entry name" value="PARP"/>
    <property type="match status" value="1"/>
</dbReference>
<protein>
    <recommendedName>
        <fullName evidence="4">Poly [ADP-ribose] polymerase</fullName>
        <shortName evidence="4">PARP</shortName>
        <ecNumber evidence="4">2.4.2.-</ecNumber>
    </recommendedName>
</protein>
<feature type="domain" description="PARP catalytic" evidence="6">
    <location>
        <begin position="125"/>
        <end position="340"/>
    </location>
</feature>
<proteinExistence type="inferred from homology"/>
<dbReference type="Gene3D" id="3.90.228.10">
    <property type="match status" value="1"/>
</dbReference>
<evidence type="ECO:0000256" key="1">
    <source>
        <dbReference type="ARBA" id="ARBA00004123"/>
    </source>
</evidence>
<dbReference type="PROSITE" id="PS50918">
    <property type="entry name" value="WWE"/>
    <property type="match status" value="1"/>
</dbReference>
<dbReference type="PANTHER" id="PTHR45740">
    <property type="entry name" value="POLY [ADP-RIBOSE] POLYMERASE"/>
    <property type="match status" value="1"/>
</dbReference>
<dbReference type="EC" id="2.4.2.-" evidence="4"/>
<dbReference type="GO" id="GO:1990404">
    <property type="term" value="F:NAD+-protein mono-ADP-ribosyltransferase activity"/>
    <property type="evidence" value="ECO:0007669"/>
    <property type="project" value="TreeGrafter"/>
</dbReference>
<comment type="similarity">
    <text evidence="3">Belongs to the ARTD/PARP family.</text>
</comment>
<accession>A0A671QU64</accession>
<dbReference type="GO" id="GO:0005634">
    <property type="term" value="C:nucleus"/>
    <property type="evidence" value="ECO:0007669"/>
    <property type="project" value="UniProtKB-SubCell"/>
</dbReference>
<dbReference type="SUPFAM" id="SSF56399">
    <property type="entry name" value="ADP-ribosylation"/>
    <property type="match status" value="1"/>
</dbReference>
<evidence type="ECO:0000313" key="8">
    <source>
        <dbReference type="Proteomes" id="UP000472260"/>
    </source>
</evidence>
<dbReference type="AlphaFoldDB" id="A0A671QU64"/>
<dbReference type="Gene3D" id="3.30.720.50">
    <property type="match status" value="1"/>
</dbReference>
<reference evidence="7" key="1">
    <citation type="submission" date="2025-08" db="UniProtKB">
        <authorList>
            <consortium name="Ensembl"/>
        </authorList>
    </citation>
    <scope>IDENTIFICATION</scope>
</reference>
<feature type="domain" description="WWE" evidence="5">
    <location>
        <begin position="24"/>
        <end position="108"/>
    </location>
</feature>
<keyword evidence="4" id="KW-0808">Transferase</keyword>
<dbReference type="InterPro" id="IPR012317">
    <property type="entry name" value="Poly(ADP-ribose)pol_cat_dom"/>
</dbReference>
<keyword evidence="4" id="KW-0520">NAD</keyword>
<comment type="subcellular location">
    <subcellularLocation>
        <location evidence="1">Nucleus</location>
    </subcellularLocation>
</comment>
<name>A0A671QU64_9TELE</name>
<organism evidence="7 8">
    <name type="scientific">Sinocyclocheilus anshuiensis</name>
    <dbReference type="NCBI Taxonomy" id="1608454"/>
    <lineage>
        <taxon>Eukaryota</taxon>
        <taxon>Metazoa</taxon>
        <taxon>Chordata</taxon>
        <taxon>Craniata</taxon>
        <taxon>Vertebrata</taxon>
        <taxon>Euteleostomi</taxon>
        <taxon>Actinopterygii</taxon>
        <taxon>Neopterygii</taxon>
        <taxon>Teleostei</taxon>
        <taxon>Ostariophysi</taxon>
        <taxon>Cypriniformes</taxon>
        <taxon>Cyprinidae</taxon>
        <taxon>Cyprininae</taxon>
        <taxon>Sinocyclocheilus</taxon>
    </lineage>
</organism>
<dbReference type="Pfam" id="PF02825">
    <property type="entry name" value="WWE"/>
    <property type="match status" value="1"/>
</dbReference>
<dbReference type="InterPro" id="IPR037197">
    <property type="entry name" value="WWE_dom_sf"/>
</dbReference>
<evidence type="ECO:0000256" key="4">
    <source>
        <dbReference type="RuleBase" id="RU362114"/>
    </source>
</evidence>
<dbReference type="InterPro" id="IPR051712">
    <property type="entry name" value="ARTD-AVP"/>
</dbReference>
<sequence>MDCKTTIKHLESSEDLQKPTDEGSCEEEMDISEAKWRWFYLAECGVWHMFEEVPSTGCSVTNEQIEQNYIKNQHASIDFYTAKYTYKLDFSDMKQVNVTTGKERPIKRALHSATDFRFICDNAALPVPSNWERVNTEEPYQLIAICSDTFEYKEVARLYERTMSQPIRSIQREQNLDLWEFFCRKKAQLRKIKHVLDVEEKMLFHGTGHSNIQVICTYNFDWRLTGSHGDVYGKGIVHNYFCIKNDNLSKNEKGLIIYASSYQRHAYRSPFLDPPYKCMFLAWVLVGEYTLGHPQYCRPPSKDMSIGNFFDSCVDDTMSPKIFVIFDSNQIYPEYLIEFY</sequence>
<evidence type="ECO:0000313" key="7">
    <source>
        <dbReference type="Ensembl" id="ENSSANP00000074284.1"/>
    </source>
</evidence>
<dbReference type="PANTHER" id="PTHR45740:SF4">
    <property type="entry name" value="PROTEIN MONO-ADP-RIBOSYLTRANSFERASE PARP11"/>
    <property type="match status" value="1"/>
</dbReference>
<dbReference type="SUPFAM" id="SSF117839">
    <property type="entry name" value="WWE domain"/>
    <property type="match status" value="1"/>
</dbReference>
<dbReference type="Ensembl" id="ENSSANT00000078985.1">
    <property type="protein sequence ID" value="ENSSANP00000074284.1"/>
    <property type="gene ID" value="ENSSANG00000037047.1"/>
</dbReference>
<keyword evidence="4" id="KW-0328">Glycosyltransferase</keyword>
<evidence type="ECO:0000259" key="5">
    <source>
        <dbReference type="PROSITE" id="PS50918"/>
    </source>
</evidence>
<dbReference type="CDD" id="cd01439">
    <property type="entry name" value="TCCD_inducible_PARP_like"/>
    <property type="match status" value="1"/>
</dbReference>
<dbReference type="GO" id="GO:0003950">
    <property type="term" value="F:NAD+ poly-ADP-ribosyltransferase activity"/>
    <property type="evidence" value="ECO:0007669"/>
    <property type="project" value="UniProtKB-UniRule"/>
</dbReference>
<dbReference type="Proteomes" id="UP000472260">
    <property type="component" value="Unassembled WGS sequence"/>
</dbReference>
<keyword evidence="8" id="KW-1185">Reference proteome</keyword>
<evidence type="ECO:0000256" key="3">
    <source>
        <dbReference type="ARBA" id="ARBA00024347"/>
    </source>
</evidence>
<dbReference type="PROSITE" id="PS51059">
    <property type="entry name" value="PARP_CATALYTIC"/>
    <property type="match status" value="1"/>
</dbReference>
<dbReference type="InterPro" id="IPR004170">
    <property type="entry name" value="WWE_dom"/>
</dbReference>
<keyword evidence="2" id="KW-0539">Nucleus</keyword>
<evidence type="ECO:0000259" key="6">
    <source>
        <dbReference type="PROSITE" id="PS51059"/>
    </source>
</evidence>
<reference evidence="7" key="2">
    <citation type="submission" date="2025-09" db="UniProtKB">
        <authorList>
            <consortium name="Ensembl"/>
        </authorList>
    </citation>
    <scope>IDENTIFICATION</scope>
</reference>
<evidence type="ECO:0000256" key="2">
    <source>
        <dbReference type="ARBA" id="ARBA00023242"/>
    </source>
</evidence>